<dbReference type="GO" id="GO:0019628">
    <property type="term" value="P:urate catabolic process"/>
    <property type="evidence" value="ECO:0007669"/>
    <property type="project" value="TreeGrafter"/>
</dbReference>
<evidence type="ECO:0000256" key="6">
    <source>
        <dbReference type="ARBA" id="ARBA00023239"/>
    </source>
</evidence>
<dbReference type="Pfam" id="PF09349">
    <property type="entry name" value="OHCU_decarbox"/>
    <property type="match status" value="1"/>
</dbReference>
<evidence type="ECO:0000256" key="2">
    <source>
        <dbReference type="ARBA" id="ARBA00004754"/>
    </source>
</evidence>
<dbReference type="STRING" id="3818.A0A444Y681"/>
<feature type="domain" description="Oxo-4-hydroxy-4-carboxy-5-ureidoimidazoline decarboxylase" evidence="7">
    <location>
        <begin position="4"/>
        <end position="115"/>
    </location>
</feature>
<dbReference type="AlphaFoldDB" id="A0A444Y681"/>
<dbReference type="EC" id="4.1.1.97" evidence="3"/>
<dbReference type="GO" id="GO:0051997">
    <property type="term" value="F:2-oxo-4-hydroxy-4-carboxy-5-ureidoimidazoline decarboxylase activity"/>
    <property type="evidence" value="ECO:0007669"/>
    <property type="project" value="UniProtKB-EC"/>
</dbReference>
<evidence type="ECO:0000313" key="8">
    <source>
        <dbReference type="EMBL" id="RYQ97461.1"/>
    </source>
</evidence>
<dbReference type="GO" id="GO:0005777">
    <property type="term" value="C:peroxisome"/>
    <property type="evidence" value="ECO:0007669"/>
    <property type="project" value="TreeGrafter"/>
</dbReference>
<gene>
    <name evidence="8" type="ORF">Ahy_B08g093503</name>
</gene>
<dbReference type="InterPro" id="IPR036778">
    <property type="entry name" value="OHCU_decarboxylase_sf"/>
</dbReference>
<accession>A0A444Y681</accession>
<reference evidence="8 9" key="1">
    <citation type="submission" date="2019-01" db="EMBL/GenBank/DDBJ databases">
        <title>Sequencing of cultivated peanut Arachis hypogaea provides insights into genome evolution and oil improvement.</title>
        <authorList>
            <person name="Chen X."/>
        </authorList>
    </citation>
    <scope>NUCLEOTIDE SEQUENCE [LARGE SCALE GENOMIC DNA]</scope>
    <source>
        <strain evidence="9">cv. Fuhuasheng</strain>
        <tissue evidence="8">Leaves</tissue>
    </source>
</reference>
<keyword evidence="4" id="KW-0659">Purine metabolism</keyword>
<comment type="pathway">
    <text evidence="2">Purine metabolism; urate degradation; (S)-allantoin from urate: step 3/3.</text>
</comment>
<keyword evidence="5" id="KW-0210">Decarboxylase</keyword>
<dbReference type="SUPFAM" id="SSF158694">
    <property type="entry name" value="UraD-Like"/>
    <property type="match status" value="1"/>
</dbReference>
<comment type="caution">
    <text evidence="8">The sequence shown here is derived from an EMBL/GenBank/DDBJ whole genome shotgun (WGS) entry which is preliminary data.</text>
</comment>
<name>A0A444Y681_ARAHY</name>
<dbReference type="Proteomes" id="UP000289738">
    <property type="component" value="Chromosome B08"/>
</dbReference>
<comment type="catalytic activity">
    <reaction evidence="1">
        <text>5-hydroxy-2-oxo-4-ureido-2,5-dihydro-1H-imidazole-5-carboxylate + H(+) = (S)-allantoin + CO2</text>
        <dbReference type="Rhea" id="RHEA:26301"/>
        <dbReference type="ChEBI" id="CHEBI:15378"/>
        <dbReference type="ChEBI" id="CHEBI:15678"/>
        <dbReference type="ChEBI" id="CHEBI:16526"/>
        <dbReference type="ChEBI" id="CHEBI:58639"/>
        <dbReference type="EC" id="4.1.1.97"/>
    </reaction>
</comment>
<evidence type="ECO:0000256" key="1">
    <source>
        <dbReference type="ARBA" id="ARBA00001163"/>
    </source>
</evidence>
<dbReference type="Gene3D" id="1.10.3330.10">
    <property type="entry name" value="Oxo-4-hydroxy-4-carboxy-5-ureidoimidazoline decarboxylase"/>
    <property type="match status" value="1"/>
</dbReference>
<keyword evidence="6" id="KW-0456">Lyase</keyword>
<evidence type="ECO:0000256" key="4">
    <source>
        <dbReference type="ARBA" id="ARBA00022631"/>
    </source>
</evidence>
<evidence type="ECO:0000256" key="5">
    <source>
        <dbReference type="ARBA" id="ARBA00022793"/>
    </source>
</evidence>
<dbReference type="PANTHER" id="PTHR43466">
    <property type="entry name" value="2-OXO-4-HYDROXY-4-CARBOXY-5-UREIDOIMIDAZOLINE DECARBOXYLASE-RELATED"/>
    <property type="match status" value="1"/>
</dbReference>
<evidence type="ECO:0000256" key="3">
    <source>
        <dbReference type="ARBA" id="ARBA00012257"/>
    </source>
</evidence>
<dbReference type="InterPro" id="IPR018020">
    <property type="entry name" value="OHCU_decarboxylase"/>
</dbReference>
<keyword evidence="9" id="KW-1185">Reference proteome</keyword>
<evidence type="ECO:0000259" key="7">
    <source>
        <dbReference type="Pfam" id="PF09349"/>
    </source>
</evidence>
<dbReference type="EMBL" id="SDMP01000018">
    <property type="protein sequence ID" value="RYQ97461.1"/>
    <property type="molecule type" value="Genomic_DNA"/>
</dbReference>
<dbReference type="GO" id="GO:0006144">
    <property type="term" value="P:purine nucleobase metabolic process"/>
    <property type="evidence" value="ECO:0007669"/>
    <property type="project" value="UniProtKB-KW"/>
</dbReference>
<sequence>MITENFSSCCAATTFANEMTVASPFYSLEHAITVARDIWFCKLNVRSWLEAISGRSCSNEYLKTANEATVQAYQLHVWGSMYEEKFGYVFVTFVAGRTFEDILAELKTRFRNTHVVKLDIASKEELKYIERSITELLSKKSVQTTNEGDVSAEYSGKVVDDTLDGADTDSEDDLDAISSGGYDISRNVELDKVTEKDNETLNTQHREDDVHAAKKGFDLNKLPWFGDDLSNPLSRHCSEFLTEFFWPGQYDVDEKF</sequence>
<dbReference type="PANTHER" id="PTHR43466:SF1">
    <property type="entry name" value="2-OXO-4-HYDROXY-4-CARBOXY-5-UREIDOIMIDAZOLINE DECARBOXYLASE-RELATED"/>
    <property type="match status" value="1"/>
</dbReference>
<protein>
    <recommendedName>
        <fullName evidence="3">2-oxo-4-hydroxy-4-carboxy-5-ureidoimidazoline decarboxylase</fullName>
        <ecNumber evidence="3">4.1.1.97</ecNumber>
    </recommendedName>
</protein>
<proteinExistence type="predicted"/>
<evidence type="ECO:0000313" key="9">
    <source>
        <dbReference type="Proteomes" id="UP000289738"/>
    </source>
</evidence>
<organism evidence="8 9">
    <name type="scientific">Arachis hypogaea</name>
    <name type="common">Peanut</name>
    <dbReference type="NCBI Taxonomy" id="3818"/>
    <lineage>
        <taxon>Eukaryota</taxon>
        <taxon>Viridiplantae</taxon>
        <taxon>Streptophyta</taxon>
        <taxon>Embryophyta</taxon>
        <taxon>Tracheophyta</taxon>
        <taxon>Spermatophyta</taxon>
        <taxon>Magnoliopsida</taxon>
        <taxon>eudicotyledons</taxon>
        <taxon>Gunneridae</taxon>
        <taxon>Pentapetalae</taxon>
        <taxon>rosids</taxon>
        <taxon>fabids</taxon>
        <taxon>Fabales</taxon>
        <taxon>Fabaceae</taxon>
        <taxon>Papilionoideae</taxon>
        <taxon>50 kb inversion clade</taxon>
        <taxon>dalbergioids sensu lato</taxon>
        <taxon>Dalbergieae</taxon>
        <taxon>Pterocarpus clade</taxon>
        <taxon>Arachis</taxon>
    </lineage>
</organism>